<feature type="transmembrane region" description="Helical" evidence="1">
    <location>
        <begin position="6"/>
        <end position="25"/>
    </location>
</feature>
<accession>A0A1G9R4F9</accession>
<evidence type="ECO:0000313" key="2">
    <source>
        <dbReference type="EMBL" id="SDM18186.1"/>
    </source>
</evidence>
<organism evidence="2 3">
    <name type="scientific">Sediminibacillus halophilus</name>
    <dbReference type="NCBI Taxonomy" id="482461"/>
    <lineage>
        <taxon>Bacteria</taxon>
        <taxon>Bacillati</taxon>
        <taxon>Bacillota</taxon>
        <taxon>Bacilli</taxon>
        <taxon>Bacillales</taxon>
        <taxon>Bacillaceae</taxon>
        <taxon>Sediminibacillus</taxon>
    </lineage>
</organism>
<keyword evidence="3" id="KW-1185">Reference proteome</keyword>
<dbReference type="Proteomes" id="UP000182347">
    <property type="component" value="Unassembled WGS sequence"/>
</dbReference>
<evidence type="ECO:0000256" key="1">
    <source>
        <dbReference type="SAM" id="Phobius"/>
    </source>
</evidence>
<proteinExistence type="predicted"/>
<reference evidence="3" key="1">
    <citation type="submission" date="2016-10" db="EMBL/GenBank/DDBJ databases">
        <authorList>
            <person name="Varghese N."/>
            <person name="Submissions S."/>
        </authorList>
    </citation>
    <scope>NUCLEOTIDE SEQUENCE [LARGE SCALE GENOMIC DNA]</scope>
    <source>
        <strain evidence="3">CGMCC 1.6199</strain>
    </source>
</reference>
<keyword evidence="1" id="KW-0812">Transmembrane</keyword>
<keyword evidence="1" id="KW-1133">Transmembrane helix</keyword>
<keyword evidence="1" id="KW-0472">Membrane</keyword>
<dbReference type="AlphaFoldDB" id="A0A1G9R4F9"/>
<evidence type="ECO:0000313" key="3">
    <source>
        <dbReference type="Proteomes" id="UP000182347"/>
    </source>
</evidence>
<name>A0A1G9R4F9_9BACI</name>
<dbReference type="EMBL" id="FNHF01000002">
    <property type="protein sequence ID" value="SDM18186.1"/>
    <property type="molecule type" value="Genomic_DNA"/>
</dbReference>
<sequence>MEKKPMNFFQMVFGVVVGIAIYEGIKELAQYLF</sequence>
<protein>
    <submittedName>
        <fullName evidence="2">Uncharacterized protein</fullName>
    </submittedName>
</protein>
<gene>
    <name evidence="2" type="ORF">SAMN05216244_1816</name>
</gene>